<proteinExistence type="predicted"/>
<feature type="transmembrane region" description="Helical" evidence="1">
    <location>
        <begin position="7"/>
        <end position="26"/>
    </location>
</feature>
<organism evidence="2 3">
    <name type="scientific">Colwellia psychrerythraea</name>
    <name type="common">Vibrio psychroerythus</name>
    <dbReference type="NCBI Taxonomy" id="28229"/>
    <lineage>
        <taxon>Bacteria</taxon>
        <taxon>Pseudomonadati</taxon>
        <taxon>Pseudomonadota</taxon>
        <taxon>Gammaproteobacteria</taxon>
        <taxon>Alteromonadales</taxon>
        <taxon>Colwelliaceae</taxon>
        <taxon>Colwellia</taxon>
    </lineage>
</organism>
<sequence length="318" mass="36320">MIFTKKNALSTIMGLVIGVVCSTIYFNNNEDNQRQTINLLTPQLMVQNKHSTNDAGNSFSSSKIDLDSRDLILLQQQVKQLTTQIIEQDTLIDEMKESAIAHITPEKSKKERWLNSPEYFKSTIIPTLVLPVVEELTSRLALSPAESEGFADLLKAKATADHDSMKPYLDELNKQSKKVYDPERLAYLNELANDQLTENQESYNNQLNNLFDTEQLANYQQLENETTQKNTDRLVNHQTAELTMAISTLDDYQKQQIQQLFQESYNKSQDTPLGASGSIYAKRANAMNSEQLKNHQRSLKQLLTNEQLATYESYQKIK</sequence>
<dbReference type="EMBL" id="JQEC01000021">
    <property type="protein sequence ID" value="KGJ93822.1"/>
    <property type="molecule type" value="Genomic_DNA"/>
</dbReference>
<keyword evidence="1" id="KW-0472">Membrane</keyword>
<protein>
    <submittedName>
        <fullName evidence="2">Uncharacterized protein</fullName>
    </submittedName>
</protein>
<evidence type="ECO:0000256" key="1">
    <source>
        <dbReference type="SAM" id="Phobius"/>
    </source>
</evidence>
<dbReference type="PATRIC" id="fig|28229.3.peg.2000"/>
<dbReference type="AlphaFoldDB" id="A0A099KVC0"/>
<gene>
    <name evidence="2" type="ORF">GAB14E_2377</name>
</gene>
<dbReference type="Proteomes" id="UP000029868">
    <property type="component" value="Unassembled WGS sequence"/>
</dbReference>
<comment type="caution">
    <text evidence="2">The sequence shown here is derived from an EMBL/GenBank/DDBJ whole genome shotgun (WGS) entry which is preliminary data.</text>
</comment>
<name>A0A099KVC0_COLPS</name>
<keyword evidence="1" id="KW-1133">Transmembrane helix</keyword>
<reference evidence="2 3" key="1">
    <citation type="submission" date="2014-08" db="EMBL/GenBank/DDBJ databases">
        <title>Genomic and Phenotypic Diversity of Colwellia psychrerythraea strains from Disparate Marine Basins.</title>
        <authorList>
            <person name="Techtmann S.M."/>
            <person name="Stelling S.C."/>
            <person name="Utturkar S.M."/>
            <person name="Alshibli N."/>
            <person name="Harris A."/>
            <person name="Brown S.D."/>
            <person name="Hazen T.C."/>
        </authorList>
    </citation>
    <scope>NUCLEOTIDE SEQUENCE [LARGE SCALE GENOMIC DNA]</scope>
    <source>
        <strain evidence="2 3">GAB14E</strain>
    </source>
</reference>
<accession>A0A099KVC0</accession>
<keyword evidence="1" id="KW-0812">Transmembrane</keyword>
<evidence type="ECO:0000313" key="3">
    <source>
        <dbReference type="Proteomes" id="UP000029868"/>
    </source>
</evidence>
<evidence type="ECO:0000313" key="2">
    <source>
        <dbReference type="EMBL" id="KGJ93822.1"/>
    </source>
</evidence>
<dbReference type="RefSeq" id="WP_033082052.1">
    <property type="nucleotide sequence ID" value="NZ_JQEC01000021.1"/>
</dbReference>